<dbReference type="EMBL" id="JBHSJH010000002">
    <property type="protein sequence ID" value="MFC4892386.1"/>
    <property type="molecule type" value="Genomic_DNA"/>
</dbReference>
<reference evidence="9" key="1">
    <citation type="journal article" date="2019" name="Int. J. Syst. Evol. Microbiol.">
        <title>The Global Catalogue of Microorganisms (GCM) 10K type strain sequencing project: providing services to taxonomists for standard genome sequencing and annotation.</title>
        <authorList>
            <consortium name="The Broad Institute Genomics Platform"/>
            <consortium name="The Broad Institute Genome Sequencing Center for Infectious Disease"/>
            <person name="Wu L."/>
            <person name="Ma J."/>
        </authorList>
    </citation>
    <scope>NUCLEOTIDE SEQUENCE [LARGE SCALE GENOMIC DNA]</scope>
    <source>
        <strain evidence="9">CGMCC 1.13718</strain>
    </source>
</reference>
<dbReference type="InterPro" id="IPR012677">
    <property type="entry name" value="Nucleotide-bd_a/b_plait_sf"/>
</dbReference>
<evidence type="ECO:0000313" key="9">
    <source>
        <dbReference type="Proteomes" id="UP001595926"/>
    </source>
</evidence>
<evidence type="ECO:0000256" key="6">
    <source>
        <dbReference type="HAMAP-Rule" id="MF_01369"/>
    </source>
</evidence>
<evidence type="ECO:0000256" key="1">
    <source>
        <dbReference type="ARBA" id="ARBA00006700"/>
    </source>
</evidence>
<keyword evidence="4 6" id="KW-0689">Ribosomal protein</keyword>
<dbReference type="HAMAP" id="MF_01369_B">
    <property type="entry name" value="Ribosomal_uL23_B"/>
    <property type="match status" value="1"/>
</dbReference>
<gene>
    <name evidence="6 8" type="primary">rplW</name>
    <name evidence="8" type="ORF">ACFPDQ_04915</name>
</gene>
<evidence type="ECO:0000256" key="5">
    <source>
        <dbReference type="ARBA" id="ARBA00023274"/>
    </source>
</evidence>
<name>A0ABV9TBB0_9GAMM</name>
<dbReference type="InterPro" id="IPR012678">
    <property type="entry name" value="Ribosomal_uL23/eL15/eS24_sf"/>
</dbReference>
<dbReference type="NCBIfam" id="NF004363">
    <property type="entry name" value="PRK05738.2-4"/>
    <property type="match status" value="1"/>
</dbReference>
<proteinExistence type="inferred from homology"/>
<dbReference type="InterPro" id="IPR001014">
    <property type="entry name" value="Ribosomal_uL23_CS"/>
</dbReference>
<protein>
    <recommendedName>
        <fullName evidence="6">Large ribosomal subunit protein uL23</fullName>
    </recommendedName>
</protein>
<evidence type="ECO:0000256" key="4">
    <source>
        <dbReference type="ARBA" id="ARBA00022980"/>
    </source>
</evidence>
<dbReference type="GO" id="GO:0005840">
    <property type="term" value="C:ribosome"/>
    <property type="evidence" value="ECO:0007669"/>
    <property type="project" value="UniProtKB-KW"/>
</dbReference>
<evidence type="ECO:0000256" key="7">
    <source>
        <dbReference type="RuleBase" id="RU003934"/>
    </source>
</evidence>
<comment type="subunit">
    <text evidence="6">Part of the 50S ribosomal subunit. Contacts protein L29, and trigger factor when it is bound to the ribosome.</text>
</comment>
<organism evidence="8 9">
    <name type="scientific">Pseudofrancisella aestuarii</name>
    <dbReference type="NCBI Taxonomy" id="2670347"/>
    <lineage>
        <taxon>Bacteria</taxon>
        <taxon>Pseudomonadati</taxon>
        <taxon>Pseudomonadota</taxon>
        <taxon>Gammaproteobacteria</taxon>
        <taxon>Thiotrichales</taxon>
        <taxon>Francisellaceae</taxon>
        <taxon>Pseudofrancisella</taxon>
    </lineage>
</organism>
<sequence length="99" mass="11038">MNSQEKLLRTIVRPHVSDKSYGLADGSSTIVFQVASVANKYDVKDAVEKLFEVKVESVNILNVKGKARRFGRVEGRTKAWKKAYVKLAEGHDINFVGAE</sequence>
<keyword evidence="3 6" id="KW-0694">RNA-binding</keyword>
<evidence type="ECO:0000313" key="8">
    <source>
        <dbReference type="EMBL" id="MFC4892386.1"/>
    </source>
</evidence>
<evidence type="ECO:0000256" key="3">
    <source>
        <dbReference type="ARBA" id="ARBA00022884"/>
    </source>
</evidence>
<dbReference type="SUPFAM" id="SSF54189">
    <property type="entry name" value="Ribosomal proteins S24e, L23 and L15e"/>
    <property type="match status" value="1"/>
</dbReference>
<dbReference type="Gene3D" id="3.30.70.330">
    <property type="match status" value="1"/>
</dbReference>
<dbReference type="InterPro" id="IPR013025">
    <property type="entry name" value="Ribosomal_uL23-like"/>
</dbReference>
<dbReference type="Proteomes" id="UP001595926">
    <property type="component" value="Unassembled WGS sequence"/>
</dbReference>
<dbReference type="NCBIfam" id="NF004359">
    <property type="entry name" value="PRK05738.1-3"/>
    <property type="match status" value="1"/>
</dbReference>
<evidence type="ECO:0000256" key="2">
    <source>
        <dbReference type="ARBA" id="ARBA00022730"/>
    </source>
</evidence>
<dbReference type="RefSeq" id="WP_119329787.1">
    <property type="nucleotide sequence ID" value="NZ_JBHSJH010000002.1"/>
</dbReference>
<keyword evidence="5 6" id="KW-0687">Ribonucleoprotein</keyword>
<comment type="function">
    <text evidence="6">One of the early assembly proteins it binds 23S rRNA. One of the proteins that surrounds the polypeptide exit tunnel on the outside of the ribosome. Forms the main docking site for trigger factor binding to the ribosome.</text>
</comment>
<comment type="caution">
    <text evidence="8">The sequence shown here is derived from an EMBL/GenBank/DDBJ whole genome shotgun (WGS) entry which is preliminary data.</text>
</comment>
<keyword evidence="9" id="KW-1185">Reference proteome</keyword>
<dbReference type="PROSITE" id="PS00050">
    <property type="entry name" value="RIBOSOMAL_L23"/>
    <property type="match status" value="1"/>
</dbReference>
<dbReference type="PANTHER" id="PTHR11620">
    <property type="entry name" value="60S RIBOSOMAL PROTEIN L23A"/>
    <property type="match status" value="1"/>
</dbReference>
<comment type="similarity">
    <text evidence="1 6 7">Belongs to the universal ribosomal protein uL23 family.</text>
</comment>
<keyword evidence="2 6" id="KW-0699">rRNA-binding</keyword>
<dbReference type="Pfam" id="PF00276">
    <property type="entry name" value="Ribosomal_L23"/>
    <property type="match status" value="1"/>
</dbReference>
<accession>A0ABV9TBB0</accession>